<evidence type="ECO:0000313" key="6">
    <source>
        <dbReference type="Proteomes" id="UP001178281"/>
    </source>
</evidence>
<dbReference type="AlphaFoldDB" id="A0AA90SKK3"/>
<comment type="subcellular location">
    <subcellularLocation>
        <location evidence="1">Cytoplasm</location>
    </subcellularLocation>
</comment>
<dbReference type="Proteomes" id="UP001178281">
    <property type="component" value="Unassembled WGS sequence"/>
</dbReference>
<keyword evidence="6" id="KW-1185">Reference proteome</keyword>
<evidence type="ECO:0000256" key="4">
    <source>
        <dbReference type="ARBA" id="ARBA00023186"/>
    </source>
</evidence>
<comment type="similarity">
    <text evidence="2">Belongs to the EspG family.</text>
</comment>
<dbReference type="Pfam" id="PF14011">
    <property type="entry name" value="ESX-1_EspG"/>
    <property type="match status" value="1"/>
</dbReference>
<keyword evidence="4" id="KW-0143">Chaperone</keyword>
<reference evidence="5" key="1">
    <citation type="submission" date="2023-08" db="EMBL/GenBank/DDBJ databases">
        <title>The draft genome of Tsukamurella strandjordii strain 050030.</title>
        <authorList>
            <person name="Zhao F."/>
            <person name="Feng Y."/>
            <person name="Zong Z."/>
        </authorList>
    </citation>
    <scope>NUCLEOTIDE SEQUENCE</scope>
    <source>
        <strain evidence="5">050030</strain>
    </source>
</reference>
<accession>A0AA90SKK3</accession>
<keyword evidence="3" id="KW-0963">Cytoplasm</keyword>
<protein>
    <submittedName>
        <fullName evidence="5">ESX secretion-associated protein EspG</fullName>
    </submittedName>
</protein>
<dbReference type="EMBL" id="JAUTIX010000001">
    <property type="protein sequence ID" value="MDP0397132.1"/>
    <property type="molecule type" value="Genomic_DNA"/>
</dbReference>
<dbReference type="InterPro" id="IPR025734">
    <property type="entry name" value="EspG"/>
</dbReference>
<gene>
    <name evidence="5" type="ORF">Q7X28_04255</name>
</gene>
<name>A0AA90SKK3_9ACTN</name>
<sequence length="287" mass="31096">MPDNDSGGSLSAFGASVDELNLLMRLADVTELAPVVLAVHPNVYRPDDLATVDLAVLPGLIEAGLVDAEGAVEPEVAAWLRALQAPDAEIAVRVFEGESALRGAVVRRDELVVCVFRHDDLLTVQGYGTDGEDFDSTVVEPVWRVLGTCDPADFDSLTLDAAELGEIVAMFNPASADPRGEREFRGRLREHELTPYTVDILVDAARYSGRRAEIVYHRVDFNGVRTQAQWALGVMDTGQGRVLSTTSRGRHGHNDVTISPGTRRRFAEGLTELVARGGCVGWFDIAN</sequence>
<evidence type="ECO:0000256" key="3">
    <source>
        <dbReference type="ARBA" id="ARBA00022490"/>
    </source>
</evidence>
<organism evidence="5 6">
    <name type="scientific">Tsukamurella strandjordii</name>
    <dbReference type="NCBI Taxonomy" id="147577"/>
    <lineage>
        <taxon>Bacteria</taxon>
        <taxon>Bacillati</taxon>
        <taxon>Actinomycetota</taxon>
        <taxon>Actinomycetes</taxon>
        <taxon>Mycobacteriales</taxon>
        <taxon>Tsukamurellaceae</taxon>
        <taxon>Tsukamurella</taxon>
    </lineage>
</organism>
<proteinExistence type="inferred from homology"/>
<evidence type="ECO:0000313" key="5">
    <source>
        <dbReference type="EMBL" id="MDP0397132.1"/>
    </source>
</evidence>
<comment type="caution">
    <text evidence="5">The sequence shown here is derived from an EMBL/GenBank/DDBJ whole genome shotgun (WGS) entry which is preliminary data.</text>
</comment>
<dbReference type="RefSeq" id="WP_220656934.1">
    <property type="nucleotide sequence ID" value="NZ_BAAAII010000009.1"/>
</dbReference>
<evidence type="ECO:0000256" key="1">
    <source>
        <dbReference type="ARBA" id="ARBA00004496"/>
    </source>
</evidence>
<evidence type="ECO:0000256" key="2">
    <source>
        <dbReference type="ARBA" id="ARBA00006411"/>
    </source>
</evidence>